<keyword evidence="3 7" id="KW-0597">Phosphoprotein</keyword>
<dbReference type="Pfam" id="PF01627">
    <property type="entry name" value="Hpt"/>
    <property type="match status" value="1"/>
</dbReference>
<feature type="modified residue" description="4-aspartylphosphate" evidence="7">
    <location>
        <position position="715"/>
    </location>
</feature>
<dbReference type="PROSITE" id="PS50110">
    <property type="entry name" value="RESPONSE_REGULATORY"/>
    <property type="match status" value="1"/>
</dbReference>
<dbReference type="PROSITE" id="PS50894">
    <property type="entry name" value="HPT"/>
    <property type="match status" value="1"/>
</dbReference>
<dbReference type="SUPFAM" id="SSF47226">
    <property type="entry name" value="Histidine-containing phosphotransfer domain, HPT domain"/>
    <property type="match status" value="1"/>
</dbReference>
<evidence type="ECO:0000259" key="11">
    <source>
        <dbReference type="PROSITE" id="PS50110"/>
    </source>
</evidence>
<dbReference type="EC" id="2.7.13.3" evidence="2"/>
<dbReference type="Pfam" id="PF00072">
    <property type="entry name" value="Response_reg"/>
    <property type="match status" value="1"/>
</dbReference>
<dbReference type="CDD" id="cd00088">
    <property type="entry name" value="HPT"/>
    <property type="match status" value="1"/>
</dbReference>
<accession>A0A1M5FR51</accession>
<dbReference type="PANTHER" id="PTHR43395">
    <property type="entry name" value="SENSOR HISTIDINE KINASE CHEA"/>
    <property type="match status" value="1"/>
</dbReference>
<dbReference type="Gene3D" id="3.40.50.2300">
    <property type="match status" value="1"/>
</dbReference>
<dbReference type="Gene3D" id="2.30.30.40">
    <property type="entry name" value="SH3 Domains"/>
    <property type="match status" value="1"/>
</dbReference>
<evidence type="ECO:0000256" key="9">
    <source>
        <dbReference type="SAM" id="MobiDB-lite"/>
    </source>
</evidence>
<dbReference type="InterPro" id="IPR002545">
    <property type="entry name" value="CheW-lke_dom"/>
</dbReference>
<dbReference type="PROSITE" id="PS50109">
    <property type="entry name" value="HIS_KIN"/>
    <property type="match status" value="1"/>
</dbReference>
<dbReference type="Pfam" id="PF01584">
    <property type="entry name" value="CheW"/>
    <property type="match status" value="1"/>
</dbReference>
<feature type="domain" description="CheW-like" evidence="12">
    <location>
        <begin position="506"/>
        <end position="646"/>
    </location>
</feature>
<proteinExistence type="predicted"/>
<feature type="domain" description="Response regulatory" evidence="11">
    <location>
        <begin position="666"/>
        <end position="782"/>
    </location>
</feature>
<keyword evidence="5 14" id="KW-0418">Kinase</keyword>
<evidence type="ECO:0000256" key="1">
    <source>
        <dbReference type="ARBA" id="ARBA00000085"/>
    </source>
</evidence>
<dbReference type="SUPFAM" id="SSF52172">
    <property type="entry name" value="CheY-like"/>
    <property type="match status" value="1"/>
</dbReference>
<comment type="catalytic activity">
    <reaction evidence="1">
        <text>ATP + protein L-histidine = ADP + protein N-phospho-L-histidine.</text>
        <dbReference type="EC" id="2.7.13.3"/>
    </reaction>
</comment>
<keyword evidence="8" id="KW-0175">Coiled coil</keyword>
<dbReference type="SUPFAM" id="SSF50341">
    <property type="entry name" value="CheW-like"/>
    <property type="match status" value="1"/>
</dbReference>
<evidence type="ECO:0000256" key="7">
    <source>
        <dbReference type="PROSITE-ProRule" id="PRU00169"/>
    </source>
</evidence>
<dbReference type="InterPro" id="IPR036890">
    <property type="entry name" value="HATPase_C_sf"/>
</dbReference>
<dbReference type="InterPro" id="IPR001789">
    <property type="entry name" value="Sig_transdc_resp-reg_receiver"/>
</dbReference>
<dbReference type="SMART" id="SM00387">
    <property type="entry name" value="HATPase_c"/>
    <property type="match status" value="1"/>
</dbReference>
<feature type="domain" description="HPt" evidence="13">
    <location>
        <begin position="3"/>
        <end position="110"/>
    </location>
</feature>
<dbReference type="SMART" id="SM00260">
    <property type="entry name" value="CheW"/>
    <property type="match status" value="1"/>
</dbReference>
<dbReference type="GO" id="GO:0005737">
    <property type="term" value="C:cytoplasm"/>
    <property type="evidence" value="ECO:0007669"/>
    <property type="project" value="InterPro"/>
</dbReference>
<dbReference type="FunFam" id="3.30.565.10:FF:000016">
    <property type="entry name" value="Chemotaxis protein CheA, putative"/>
    <property type="match status" value="1"/>
</dbReference>
<dbReference type="SMART" id="SM01231">
    <property type="entry name" value="H-kinase_dim"/>
    <property type="match status" value="1"/>
</dbReference>
<evidence type="ECO:0000256" key="3">
    <source>
        <dbReference type="ARBA" id="ARBA00022553"/>
    </source>
</evidence>
<protein>
    <recommendedName>
        <fullName evidence="2">histidine kinase</fullName>
        <ecNumber evidence="2">2.7.13.3</ecNumber>
    </recommendedName>
</protein>
<keyword evidence="15" id="KW-1185">Reference proteome</keyword>
<evidence type="ECO:0000256" key="8">
    <source>
        <dbReference type="SAM" id="Coils"/>
    </source>
</evidence>
<feature type="region of interest" description="Disordered" evidence="9">
    <location>
        <begin position="132"/>
        <end position="188"/>
    </location>
</feature>
<dbReference type="InterPro" id="IPR011006">
    <property type="entry name" value="CheY-like_superfamily"/>
</dbReference>
<dbReference type="InterPro" id="IPR004358">
    <property type="entry name" value="Sig_transdc_His_kin-like_C"/>
</dbReference>
<dbReference type="Pfam" id="PF02518">
    <property type="entry name" value="HATPase_c"/>
    <property type="match status" value="1"/>
</dbReference>
<dbReference type="PRINTS" id="PR00344">
    <property type="entry name" value="BCTRLSENSOR"/>
</dbReference>
<dbReference type="GO" id="GO:0006935">
    <property type="term" value="P:chemotaxis"/>
    <property type="evidence" value="ECO:0007669"/>
    <property type="project" value="InterPro"/>
</dbReference>
<dbReference type="InterPro" id="IPR036061">
    <property type="entry name" value="CheW-like_dom_sf"/>
</dbReference>
<dbReference type="PROSITE" id="PS50851">
    <property type="entry name" value="CHEW"/>
    <property type="match status" value="1"/>
</dbReference>
<dbReference type="EMBL" id="FQVB01000032">
    <property type="protein sequence ID" value="SHF93884.1"/>
    <property type="molecule type" value="Genomic_DNA"/>
</dbReference>
<evidence type="ECO:0000259" key="12">
    <source>
        <dbReference type="PROSITE" id="PS50851"/>
    </source>
</evidence>
<dbReference type="SUPFAM" id="SSF55874">
    <property type="entry name" value="ATPase domain of HSP90 chaperone/DNA topoisomerase II/histidine kinase"/>
    <property type="match status" value="1"/>
</dbReference>
<evidence type="ECO:0000259" key="10">
    <source>
        <dbReference type="PROSITE" id="PS50109"/>
    </source>
</evidence>
<keyword evidence="4" id="KW-0808">Transferase</keyword>
<dbReference type="InterPro" id="IPR051315">
    <property type="entry name" value="Bact_Chemotaxis_CheA"/>
</dbReference>
<dbReference type="Gene3D" id="3.30.565.10">
    <property type="entry name" value="Histidine kinase-like ATPase, C-terminal domain"/>
    <property type="match status" value="1"/>
</dbReference>
<evidence type="ECO:0000313" key="15">
    <source>
        <dbReference type="Proteomes" id="UP000184076"/>
    </source>
</evidence>
<dbReference type="InterPro" id="IPR005467">
    <property type="entry name" value="His_kinase_dom"/>
</dbReference>
<dbReference type="Proteomes" id="UP000184076">
    <property type="component" value="Unassembled WGS sequence"/>
</dbReference>
<dbReference type="AlphaFoldDB" id="A0A1M5FR51"/>
<dbReference type="SMART" id="SM00073">
    <property type="entry name" value="HPT"/>
    <property type="match status" value="1"/>
</dbReference>
<dbReference type="PANTHER" id="PTHR43395:SF1">
    <property type="entry name" value="CHEMOTAXIS PROTEIN CHEA"/>
    <property type="match status" value="1"/>
</dbReference>
<dbReference type="SMART" id="SM00448">
    <property type="entry name" value="REC"/>
    <property type="match status" value="1"/>
</dbReference>
<feature type="modified residue" description="Phosphohistidine" evidence="6">
    <location>
        <position position="53"/>
    </location>
</feature>
<feature type="compositionally biased region" description="Low complexity" evidence="9">
    <location>
        <begin position="156"/>
        <end position="171"/>
    </location>
</feature>
<dbReference type="InterPro" id="IPR008207">
    <property type="entry name" value="Sig_transdc_His_kin_Hpt_dom"/>
</dbReference>
<evidence type="ECO:0000256" key="6">
    <source>
        <dbReference type="PROSITE-ProRule" id="PRU00110"/>
    </source>
</evidence>
<evidence type="ECO:0000256" key="2">
    <source>
        <dbReference type="ARBA" id="ARBA00012438"/>
    </source>
</evidence>
<dbReference type="InterPro" id="IPR003594">
    <property type="entry name" value="HATPase_dom"/>
</dbReference>
<evidence type="ECO:0000313" key="14">
    <source>
        <dbReference type="EMBL" id="SHF93884.1"/>
    </source>
</evidence>
<dbReference type="RefSeq" id="WP_073040787.1">
    <property type="nucleotide sequence ID" value="NZ_FQVB01000032.1"/>
</dbReference>
<dbReference type="OrthoDB" id="9803176at2"/>
<reference evidence="15" key="1">
    <citation type="submission" date="2016-11" db="EMBL/GenBank/DDBJ databases">
        <authorList>
            <person name="Varghese N."/>
            <person name="Submissions S."/>
        </authorList>
    </citation>
    <scope>NUCLEOTIDE SEQUENCE [LARGE SCALE GENOMIC DNA]</scope>
    <source>
        <strain evidence="15">DSM 9756</strain>
    </source>
</reference>
<dbReference type="Gene3D" id="1.20.120.160">
    <property type="entry name" value="HPT domain"/>
    <property type="match status" value="1"/>
</dbReference>
<organism evidence="14 15">
    <name type="scientific">Desulfacinum infernum DSM 9756</name>
    <dbReference type="NCBI Taxonomy" id="1121391"/>
    <lineage>
        <taxon>Bacteria</taxon>
        <taxon>Pseudomonadati</taxon>
        <taxon>Thermodesulfobacteriota</taxon>
        <taxon>Syntrophobacteria</taxon>
        <taxon>Syntrophobacterales</taxon>
        <taxon>Syntrophobacteraceae</taxon>
        <taxon>Desulfacinum</taxon>
    </lineage>
</organism>
<gene>
    <name evidence="14" type="ORF">SAMN02745206_02958</name>
</gene>
<dbReference type="STRING" id="1121391.SAMN02745206_02958"/>
<evidence type="ECO:0000259" key="13">
    <source>
        <dbReference type="PROSITE" id="PS50894"/>
    </source>
</evidence>
<dbReference type="GO" id="GO:0000155">
    <property type="term" value="F:phosphorelay sensor kinase activity"/>
    <property type="evidence" value="ECO:0007669"/>
    <property type="project" value="InterPro"/>
</dbReference>
<feature type="coiled-coil region" evidence="8">
    <location>
        <begin position="218"/>
        <end position="245"/>
    </location>
</feature>
<evidence type="ECO:0000256" key="5">
    <source>
        <dbReference type="ARBA" id="ARBA00022777"/>
    </source>
</evidence>
<sequence length="783" mass="85456">MNEEELLRRLRQAFQDEARERLESLASRLADLEGGVEGEEADQALETAYREAHSLKGAARAVGLTQIEAICQSAESLLAALKRKEIPPVSSVVDALYQALSAVENRLEGPPDSDPDTSIVCRILEEALVEAKSAAAQRPHQETAGAGPVSEQEDVPFPAAAPEPVSEEPIPTTASPVKKEETPPGDPRREIRTVRVDVDRLDLFLHRAEEFISTRLEMERHVRDLKRLLGELEHMKKRCSFAAKELRWLREAAKADGQGASGPAPSELRDLLEFVETSRESLLGACSRARSAVHRAEGMHHRLGQLVDDLMEGAKEVLLQPFSILFAGLSRMVHDLSRHLGKEVRLETEGEDVELDRRILEDLKDPLVHLIRNAVDHGLETPSERRAAGKNQVGTVRLRVLRRDAGTVCLYVEDDGRGVPLDKVKAQAVMRGFLSQAEAEALSDEEALDLIFRSDLSTSPLVTDLSGRGLGMAIVKDKVENLGGRVRVTTEAGQGTRFELQLPVSLATFRGVLVGEAGRFFVLPTPYVEAVVRLRKEDVRRVEGTWTITRQGAVLPLHRLADVLGVATSGEGAFSEDGCGIAVVLQAGGIRRALRVDAVLGESEVVLKPLGTYLGRVPNLWGATVLGDGRVVPVLNPLDLVRRSGTRTAVGSGKGAAGSEPDRPWNVLVAEDSVTSRTLLQNILTAAGYRVQTAVDGMDAYTKLCQEPFDLVVTDVEMPRMDGFELTAKIRANEKLKDLPVVLVTSLDSREDREKGVEVGADAYIVKGSFDQSHLLEVMALLL</sequence>
<feature type="compositionally biased region" description="Basic and acidic residues" evidence="9">
    <location>
        <begin position="177"/>
        <end position="188"/>
    </location>
</feature>
<dbReference type="InterPro" id="IPR004105">
    <property type="entry name" value="CheA-like_dim"/>
</dbReference>
<evidence type="ECO:0000256" key="4">
    <source>
        <dbReference type="ARBA" id="ARBA00022679"/>
    </source>
</evidence>
<feature type="domain" description="Histidine kinase" evidence="10">
    <location>
        <begin position="263"/>
        <end position="506"/>
    </location>
</feature>
<dbReference type="InterPro" id="IPR036641">
    <property type="entry name" value="HPT_dom_sf"/>
</dbReference>
<name>A0A1M5FR51_9BACT</name>